<evidence type="ECO:0000313" key="1">
    <source>
        <dbReference type="EMBL" id="TCN73136.1"/>
    </source>
</evidence>
<name>A0A4R2EWQ8_9BACT</name>
<dbReference type="EMBL" id="SLWB01000001">
    <property type="protein sequence ID" value="TCN73136.1"/>
    <property type="molecule type" value="Genomic_DNA"/>
</dbReference>
<sequence length="137" mass="15768">MTEVESKVVAIRNSAELVFNALSDFRNFNGLVNMVPEGQMTDWQADENTCHFKVKGFDVGLKFVEKEPHKTLKLTGDGKIPFEFFFWIQLKEVAPYDVRMKLTLHADLNFMMKMMLKGKLQDGIDQMADQIAKAFSR</sequence>
<dbReference type="SUPFAM" id="SSF55961">
    <property type="entry name" value="Bet v1-like"/>
    <property type="match status" value="1"/>
</dbReference>
<protein>
    <recommendedName>
        <fullName evidence="3">Polyketide cyclase/dehydrase/lipid transport protein</fullName>
    </recommendedName>
</protein>
<dbReference type="RefSeq" id="WP_131837914.1">
    <property type="nucleotide sequence ID" value="NZ_SLWB01000001.1"/>
</dbReference>
<organism evidence="1 2">
    <name type="scientific">Acetobacteroides hydrogenigenes</name>
    <dbReference type="NCBI Taxonomy" id="979970"/>
    <lineage>
        <taxon>Bacteria</taxon>
        <taxon>Pseudomonadati</taxon>
        <taxon>Bacteroidota</taxon>
        <taxon>Bacteroidia</taxon>
        <taxon>Bacteroidales</taxon>
        <taxon>Rikenellaceae</taxon>
        <taxon>Acetobacteroides</taxon>
    </lineage>
</organism>
<dbReference type="OrthoDB" id="1011799at2"/>
<dbReference type="Proteomes" id="UP000294830">
    <property type="component" value="Unassembled WGS sequence"/>
</dbReference>
<keyword evidence="2" id="KW-1185">Reference proteome</keyword>
<comment type="caution">
    <text evidence="1">The sequence shown here is derived from an EMBL/GenBank/DDBJ whole genome shotgun (WGS) entry which is preliminary data.</text>
</comment>
<evidence type="ECO:0000313" key="2">
    <source>
        <dbReference type="Proteomes" id="UP000294830"/>
    </source>
</evidence>
<reference evidence="1 2" key="1">
    <citation type="submission" date="2019-03" db="EMBL/GenBank/DDBJ databases">
        <title>Genomic Encyclopedia of Archaeal and Bacterial Type Strains, Phase II (KMG-II): from individual species to whole genera.</title>
        <authorList>
            <person name="Goeker M."/>
        </authorList>
    </citation>
    <scope>NUCLEOTIDE SEQUENCE [LARGE SCALE GENOMIC DNA]</scope>
    <source>
        <strain evidence="1 2">RL-C</strain>
    </source>
</reference>
<proteinExistence type="predicted"/>
<accession>A0A4R2EWQ8</accession>
<evidence type="ECO:0008006" key="3">
    <source>
        <dbReference type="Google" id="ProtNLM"/>
    </source>
</evidence>
<gene>
    <name evidence="1" type="ORF">CLV25_101355</name>
</gene>
<dbReference type="AlphaFoldDB" id="A0A4R2EWQ8"/>